<dbReference type="PANTHER" id="PTHR20863:SF76">
    <property type="entry name" value="CARRIER DOMAIN-CONTAINING PROTEIN"/>
    <property type="match status" value="1"/>
</dbReference>
<dbReference type="InterPro" id="IPR003231">
    <property type="entry name" value="ACP"/>
</dbReference>
<keyword evidence="3" id="KW-0597">Phosphoprotein</keyword>
<proteinExistence type="inferred from homology"/>
<dbReference type="Gene3D" id="1.10.1200.10">
    <property type="entry name" value="ACP-like"/>
    <property type="match status" value="1"/>
</dbReference>
<dbReference type="GO" id="GO:0000035">
    <property type="term" value="F:acyl binding"/>
    <property type="evidence" value="ECO:0007669"/>
    <property type="project" value="TreeGrafter"/>
</dbReference>
<feature type="domain" description="Carrier" evidence="7">
    <location>
        <begin position="1"/>
        <end position="80"/>
    </location>
</feature>
<dbReference type="SUPFAM" id="SSF47336">
    <property type="entry name" value="ACP-like"/>
    <property type="match status" value="1"/>
</dbReference>
<evidence type="ECO:0000313" key="9">
    <source>
        <dbReference type="Proteomes" id="UP000693706"/>
    </source>
</evidence>
<evidence type="ECO:0000256" key="2">
    <source>
        <dbReference type="ARBA" id="ARBA00022516"/>
    </source>
</evidence>
<dbReference type="PROSITE" id="PS00012">
    <property type="entry name" value="PHOSPHOPANTETHEINE"/>
    <property type="match status" value="1"/>
</dbReference>
<dbReference type="PROSITE" id="PS50075">
    <property type="entry name" value="CARRIER"/>
    <property type="match status" value="1"/>
</dbReference>
<evidence type="ECO:0000313" key="8">
    <source>
        <dbReference type="EMBL" id="QQV90475.1"/>
    </source>
</evidence>
<protein>
    <submittedName>
        <fullName evidence="8">Acyl carrier protein</fullName>
    </submittedName>
</protein>
<dbReference type="HAMAP" id="MF_01217">
    <property type="entry name" value="Acyl_carrier"/>
    <property type="match status" value="1"/>
</dbReference>
<dbReference type="Proteomes" id="UP000693706">
    <property type="component" value="Segment"/>
</dbReference>
<keyword evidence="2" id="KW-0444">Lipid biosynthesis</keyword>
<evidence type="ECO:0000256" key="3">
    <source>
        <dbReference type="ARBA" id="ARBA00022553"/>
    </source>
</evidence>
<evidence type="ECO:0000256" key="6">
    <source>
        <dbReference type="ARBA" id="ARBA00023160"/>
    </source>
</evidence>
<keyword evidence="1" id="KW-0596">Phosphopantetheine</keyword>
<dbReference type="EMBL" id="MT732457">
    <property type="protein sequence ID" value="QQV90475.1"/>
    <property type="molecule type" value="Genomic_DNA"/>
</dbReference>
<keyword evidence="9" id="KW-1185">Reference proteome</keyword>
<dbReference type="GO" id="GO:0000036">
    <property type="term" value="F:acyl carrier activity"/>
    <property type="evidence" value="ECO:0007669"/>
    <property type="project" value="TreeGrafter"/>
</dbReference>
<reference evidence="8" key="1">
    <citation type="submission" date="2020-07" db="EMBL/GenBank/DDBJ databases">
        <title>Highly diverse flavobacterial phages as mortality factor during North Sea spring blooms.</title>
        <authorList>
            <person name="Bartlau N."/>
            <person name="Wichels A."/>
            <person name="Krohne G."/>
            <person name="Adriaenssens E.M."/>
            <person name="Heins A."/>
            <person name="Fuchs B.M."/>
            <person name="Amann R."/>
            <person name="Moraru C."/>
        </authorList>
    </citation>
    <scope>NUCLEOTIDE SEQUENCE</scope>
</reference>
<name>A0A8E5E8T4_9CAUD</name>
<evidence type="ECO:0000256" key="5">
    <source>
        <dbReference type="ARBA" id="ARBA00023098"/>
    </source>
</evidence>
<evidence type="ECO:0000259" key="7">
    <source>
        <dbReference type="PROSITE" id="PS50075"/>
    </source>
</evidence>
<evidence type="ECO:0000256" key="1">
    <source>
        <dbReference type="ARBA" id="ARBA00022450"/>
    </source>
</evidence>
<dbReference type="InterPro" id="IPR009081">
    <property type="entry name" value="PP-bd_ACP"/>
</dbReference>
<dbReference type="InterPro" id="IPR006162">
    <property type="entry name" value="Ppantetheine_attach_site"/>
</dbReference>
<keyword evidence="5" id="KW-0443">Lipid metabolism</keyword>
<dbReference type="PANTHER" id="PTHR20863">
    <property type="entry name" value="ACYL CARRIER PROTEIN"/>
    <property type="match status" value="1"/>
</dbReference>
<organism evidence="8 9">
    <name type="scientific">Olleya phage Harreka_1</name>
    <dbReference type="NCBI Taxonomy" id="2745673"/>
    <lineage>
        <taxon>Viruses</taxon>
        <taxon>Duplodnaviria</taxon>
        <taxon>Heunggongvirae</taxon>
        <taxon>Uroviricota</taxon>
        <taxon>Caudoviricetes</taxon>
        <taxon>Aggregaviridae</taxon>
        <taxon>Harrekavirus</taxon>
        <taxon>Harrekavirus harreka</taxon>
    </lineage>
</organism>
<keyword evidence="6" id="KW-0275">Fatty acid biosynthesis</keyword>
<gene>
    <name evidence="8" type="ORF">Harreka1_68</name>
</gene>
<accession>A0A8E5E8T4</accession>
<dbReference type="InterPro" id="IPR036736">
    <property type="entry name" value="ACP-like_sf"/>
</dbReference>
<evidence type="ECO:0000256" key="4">
    <source>
        <dbReference type="ARBA" id="ARBA00022832"/>
    </source>
</evidence>
<dbReference type="Pfam" id="PF00550">
    <property type="entry name" value="PP-binding"/>
    <property type="match status" value="1"/>
</dbReference>
<sequence length="81" mass="9406">MKLTGKQIRETKKYLADKLGFYLEDIKDGAHLNDDLGVDSLDAIEILMEIELRFNIKIEDEEAYKCITVLDVINLIELYNK</sequence>
<keyword evidence="4" id="KW-0276">Fatty acid metabolism</keyword>